<sequence length="396" mass="44304">MNPESDGNTLAAPFVGFVVGTALVGVTLLQSYQYFMRYPNDTMFYKAKIAALSLLDLLHFVFSADIMYTFLISNFGVMEVPTKNTWSIKALGTTQVTVVVLVQLIYLGRIYALSRNPLLNGKLFSRLMTVIIYIIGSCAIGVGIVFCYELQRIKFILSLDTGLKWVIYFGFGTAAIIDTIIAAMMCFVLYKNKLDIGIDIRPRINMVLSNLIMSALATGLLTSFVSVLYIILFFVRPDTLLYIAVTFSVTRLYTNSALAMVNARRQLNADLTETEDLKSQSTIVFPRLTSTPSIRSRSRRNNSHIGTSIRPDAQNSRSTVAGSDSGSDYDVEAQAHNTTHADPHSPYYSPLEARKQLEPLLQVQEPLKMGGRSWMASWKAQRQIWFGFPIDRRSTL</sequence>
<evidence type="ECO:0000256" key="2">
    <source>
        <dbReference type="SAM" id="Phobius"/>
    </source>
</evidence>
<feature type="compositionally biased region" description="Polar residues" evidence="1">
    <location>
        <begin position="313"/>
        <end position="326"/>
    </location>
</feature>
<reference evidence="4" key="1">
    <citation type="submission" date="2020-11" db="EMBL/GenBank/DDBJ databases">
        <authorList>
            <consortium name="DOE Joint Genome Institute"/>
            <person name="Ahrendt S."/>
            <person name="Riley R."/>
            <person name="Andreopoulos W."/>
            <person name="Labutti K."/>
            <person name="Pangilinan J."/>
            <person name="Ruiz-Duenas F.J."/>
            <person name="Barrasa J.M."/>
            <person name="Sanchez-Garcia M."/>
            <person name="Camarero S."/>
            <person name="Miyauchi S."/>
            <person name="Serrano A."/>
            <person name="Linde D."/>
            <person name="Babiker R."/>
            <person name="Drula E."/>
            <person name="Ayuso-Fernandez I."/>
            <person name="Pacheco R."/>
            <person name="Padilla G."/>
            <person name="Ferreira P."/>
            <person name="Barriuso J."/>
            <person name="Kellner H."/>
            <person name="Castanera R."/>
            <person name="Alfaro M."/>
            <person name="Ramirez L."/>
            <person name="Pisabarro A.G."/>
            <person name="Kuo A."/>
            <person name="Tritt A."/>
            <person name="Lipzen A."/>
            <person name="He G."/>
            <person name="Yan M."/>
            <person name="Ng V."/>
            <person name="Cullen D."/>
            <person name="Martin F."/>
            <person name="Rosso M.-N."/>
            <person name="Henrissat B."/>
            <person name="Hibbett D."/>
            <person name="Martinez A.T."/>
            <person name="Grigoriev I.V."/>
        </authorList>
    </citation>
    <scope>NUCLEOTIDE SEQUENCE</scope>
    <source>
        <strain evidence="4">MF-IS2</strain>
    </source>
</reference>
<dbReference type="Pfam" id="PF20152">
    <property type="entry name" value="DUF6534"/>
    <property type="match status" value="1"/>
</dbReference>
<feature type="transmembrane region" description="Helical" evidence="2">
    <location>
        <begin position="166"/>
        <end position="190"/>
    </location>
</feature>
<organism evidence="4 5">
    <name type="scientific">Macrolepiota fuliginosa MF-IS2</name>
    <dbReference type="NCBI Taxonomy" id="1400762"/>
    <lineage>
        <taxon>Eukaryota</taxon>
        <taxon>Fungi</taxon>
        <taxon>Dikarya</taxon>
        <taxon>Basidiomycota</taxon>
        <taxon>Agaricomycotina</taxon>
        <taxon>Agaricomycetes</taxon>
        <taxon>Agaricomycetidae</taxon>
        <taxon>Agaricales</taxon>
        <taxon>Agaricineae</taxon>
        <taxon>Agaricaceae</taxon>
        <taxon>Macrolepiota</taxon>
    </lineage>
</organism>
<dbReference type="PANTHER" id="PTHR40465:SF1">
    <property type="entry name" value="DUF6534 DOMAIN-CONTAINING PROTEIN"/>
    <property type="match status" value="1"/>
</dbReference>
<feature type="transmembrane region" description="Helical" evidence="2">
    <location>
        <begin position="91"/>
        <end position="111"/>
    </location>
</feature>
<feature type="transmembrane region" description="Helical" evidence="2">
    <location>
        <begin position="12"/>
        <end position="29"/>
    </location>
</feature>
<feature type="transmembrane region" description="Helical" evidence="2">
    <location>
        <begin position="49"/>
        <end position="71"/>
    </location>
</feature>
<dbReference type="AlphaFoldDB" id="A0A9P5X7G5"/>
<evidence type="ECO:0000256" key="1">
    <source>
        <dbReference type="SAM" id="MobiDB-lite"/>
    </source>
</evidence>
<feature type="domain" description="DUF6534" evidence="3">
    <location>
        <begin position="174"/>
        <end position="265"/>
    </location>
</feature>
<dbReference type="EMBL" id="MU151326">
    <property type="protein sequence ID" value="KAF9445079.1"/>
    <property type="molecule type" value="Genomic_DNA"/>
</dbReference>
<accession>A0A9P5X7G5</accession>
<protein>
    <recommendedName>
        <fullName evidence="3">DUF6534 domain-containing protein</fullName>
    </recommendedName>
</protein>
<feature type="region of interest" description="Disordered" evidence="1">
    <location>
        <begin position="292"/>
        <end position="330"/>
    </location>
</feature>
<proteinExistence type="predicted"/>
<gene>
    <name evidence="4" type="ORF">P691DRAFT_777823</name>
</gene>
<comment type="caution">
    <text evidence="4">The sequence shown here is derived from an EMBL/GenBank/DDBJ whole genome shotgun (WGS) entry which is preliminary data.</text>
</comment>
<dbReference type="InterPro" id="IPR045339">
    <property type="entry name" value="DUF6534"/>
</dbReference>
<evidence type="ECO:0000313" key="4">
    <source>
        <dbReference type="EMBL" id="KAF9445079.1"/>
    </source>
</evidence>
<dbReference type="OrthoDB" id="3270417at2759"/>
<dbReference type="Proteomes" id="UP000807342">
    <property type="component" value="Unassembled WGS sequence"/>
</dbReference>
<keyword evidence="2" id="KW-0812">Transmembrane</keyword>
<keyword evidence="2" id="KW-0472">Membrane</keyword>
<name>A0A9P5X7G5_9AGAR</name>
<evidence type="ECO:0000259" key="3">
    <source>
        <dbReference type="Pfam" id="PF20152"/>
    </source>
</evidence>
<keyword evidence="2" id="KW-1133">Transmembrane helix</keyword>
<keyword evidence="5" id="KW-1185">Reference proteome</keyword>
<evidence type="ECO:0000313" key="5">
    <source>
        <dbReference type="Proteomes" id="UP000807342"/>
    </source>
</evidence>
<feature type="transmembrane region" description="Helical" evidence="2">
    <location>
        <begin position="211"/>
        <end position="234"/>
    </location>
</feature>
<feature type="transmembrane region" description="Helical" evidence="2">
    <location>
        <begin position="123"/>
        <end position="146"/>
    </location>
</feature>
<dbReference type="PANTHER" id="PTHR40465">
    <property type="entry name" value="CHROMOSOME 1, WHOLE GENOME SHOTGUN SEQUENCE"/>
    <property type="match status" value="1"/>
</dbReference>